<reference evidence="1 2" key="1">
    <citation type="submission" date="2023-12" db="EMBL/GenBank/DDBJ databases">
        <title>the genome sequence of Hyalangium sp. s54d21.</title>
        <authorList>
            <person name="Zhang X."/>
        </authorList>
    </citation>
    <scope>NUCLEOTIDE SEQUENCE [LARGE SCALE GENOMIC DNA]</scope>
    <source>
        <strain evidence="2">s54d21</strain>
    </source>
</reference>
<dbReference type="RefSeq" id="WP_321549884.1">
    <property type="nucleotide sequence ID" value="NZ_JAXIVS010000013.1"/>
</dbReference>
<dbReference type="PIRSF" id="PIRSF011484">
    <property type="entry name" value="YaeQ"/>
    <property type="match status" value="1"/>
</dbReference>
<dbReference type="InterPro" id="IPR011335">
    <property type="entry name" value="Restrct_endonuc-II-like"/>
</dbReference>
<name>A0ABU5HCW0_9BACT</name>
<dbReference type="PANTHER" id="PTHR38784">
    <property type="entry name" value="SUCROSE PHOSPHORYLASE"/>
    <property type="match status" value="1"/>
</dbReference>
<evidence type="ECO:0000313" key="1">
    <source>
        <dbReference type="EMBL" id="MDY7231176.1"/>
    </source>
</evidence>
<comment type="caution">
    <text evidence="1">The sequence shown here is derived from an EMBL/GenBank/DDBJ whole genome shotgun (WGS) entry which is preliminary data.</text>
</comment>
<dbReference type="Gene3D" id="3.10.640.10">
    <property type="entry name" value="Restriction endonuclease-like alpha-beta roll domain"/>
    <property type="match status" value="1"/>
</dbReference>
<dbReference type="EMBL" id="JAXIVS010000013">
    <property type="protein sequence ID" value="MDY7231176.1"/>
    <property type="molecule type" value="Genomic_DNA"/>
</dbReference>
<dbReference type="Pfam" id="PF07152">
    <property type="entry name" value="YaeQ"/>
    <property type="match status" value="1"/>
</dbReference>
<dbReference type="Proteomes" id="UP001291309">
    <property type="component" value="Unassembled WGS sequence"/>
</dbReference>
<accession>A0ABU5HCW0</accession>
<keyword evidence="2" id="KW-1185">Reference proteome</keyword>
<organism evidence="1 2">
    <name type="scientific">Hyalangium rubrum</name>
    <dbReference type="NCBI Taxonomy" id="3103134"/>
    <lineage>
        <taxon>Bacteria</taxon>
        <taxon>Pseudomonadati</taxon>
        <taxon>Myxococcota</taxon>
        <taxon>Myxococcia</taxon>
        <taxon>Myxococcales</taxon>
        <taxon>Cystobacterineae</taxon>
        <taxon>Archangiaceae</taxon>
        <taxon>Hyalangium</taxon>
    </lineage>
</organism>
<dbReference type="SUPFAM" id="SSF52980">
    <property type="entry name" value="Restriction endonuclease-like"/>
    <property type="match status" value="1"/>
</dbReference>
<dbReference type="SMART" id="SM01322">
    <property type="entry name" value="YaeQ"/>
    <property type="match status" value="1"/>
</dbReference>
<sequence length="186" mass="20457">MALSATMYHVQVNLSDVDRGVYQPLDLRLARHPSESMRYLLTRTLAYCLSYEEGISFSKGGISSTDEAPISVRDPTGVLLAWIDIGSPSAERLHKASKAARRVALFTHVELALLRREAATKAIHKVEDIEVWRFSPAFLDALEAKVGRATKLELTRTDGQLYVTLDGETIEAALARESLVEDAAGS</sequence>
<dbReference type="InterPro" id="IPR038590">
    <property type="entry name" value="YaeQ_sf"/>
</dbReference>
<dbReference type="PANTHER" id="PTHR38784:SF1">
    <property type="entry name" value="SUCROSE PHOSPHORYLASE"/>
    <property type="match status" value="1"/>
</dbReference>
<protein>
    <submittedName>
        <fullName evidence="1">YaeQ family protein</fullName>
    </submittedName>
</protein>
<dbReference type="InterPro" id="IPR009822">
    <property type="entry name" value="YaeQ"/>
</dbReference>
<evidence type="ECO:0000313" key="2">
    <source>
        <dbReference type="Proteomes" id="UP001291309"/>
    </source>
</evidence>
<gene>
    <name evidence="1" type="ORF">SYV04_32605</name>
</gene>
<proteinExistence type="predicted"/>